<dbReference type="RefSeq" id="WP_241566515.1">
    <property type="nucleotide sequence ID" value="NZ_ATDN01000009.1"/>
</dbReference>
<dbReference type="AlphaFoldDB" id="A0A439DWD9"/>
<keyword evidence="2" id="KW-0489">Methyltransferase</keyword>
<keyword evidence="3" id="KW-1185">Reference proteome</keyword>
<feature type="domain" description="Methyltransferase" evidence="1">
    <location>
        <begin position="86"/>
        <end position="177"/>
    </location>
</feature>
<dbReference type="InterPro" id="IPR029063">
    <property type="entry name" value="SAM-dependent_MTases_sf"/>
</dbReference>
<dbReference type="InterPro" id="IPR041698">
    <property type="entry name" value="Methyltransf_25"/>
</dbReference>
<accession>A0A439DWD9</accession>
<dbReference type="SUPFAM" id="SSF53335">
    <property type="entry name" value="S-adenosyl-L-methionine-dependent methyltransferases"/>
    <property type="match status" value="1"/>
</dbReference>
<gene>
    <name evidence="2" type="ORF">MELE44368_15525</name>
</gene>
<evidence type="ECO:0000313" key="3">
    <source>
        <dbReference type="Proteomes" id="UP000287177"/>
    </source>
</evidence>
<sequence length="256" mass="27789">MVYMTRSVADIARMPRGGPDASCVDRLLQTDRLEYLDRDTDADAAGQERKRAVIQALEWTGQFFGETERFAHLVLDELAEVADPKILELGAGHGGLSRKLLEWHPTAELTVTDVDPASVAAIAAGDLGAHPRVTVRRMDATDIDAPDRHFDLAVFALSFHHLTPPQASRAFAEGTRVADTLLIIDLPRPPSPLHLARLAVMLPFAPLVPFVHDGVISSLRSYSPSALRALAAHADPAIEVQLRGGLVSPQVVLARR</sequence>
<evidence type="ECO:0000313" key="2">
    <source>
        <dbReference type="EMBL" id="RWA21484.1"/>
    </source>
</evidence>
<dbReference type="EMBL" id="ATDN01000009">
    <property type="protein sequence ID" value="RWA21484.1"/>
    <property type="molecule type" value="Genomic_DNA"/>
</dbReference>
<dbReference type="Proteomes" id="UP000287177">
    <property type="component" value="Unassembled WGS sequence"/>
</dbReference>
<dbReference type="GO" id="GO:0032259">
    <property type="term" value="P:methylation"/>
    <property type="evidence" value="ECO:0007669"/>
    <property type="project" value="UniProtKB-KW"/>
</dbReference>
<evidence type="ECO:0000259" key="1">
    <source>
        <dbReference type="Pfam" id="PF13649"/>
    </source>
</evidence>
<dbReference type="Pfam" id="PF13649">
    <property type="entry name" value="Methyltransf_25"/>
    <property type="match status" value="1"/>
</dbReference>
<keyword evidence="2" id="KW-0808">Transferase</keyword>
<name>A0A439DWD9_9MYCO</name>
<comment type="caution">
    <text evidence="2">The sequence shown here is derived from an EMBL/GenBank/DDBJ whole genome shotgun (WGS) entry which is preliminary data.</text>
</comment>
<dbReference type="GO" id="GO:0008168">
    <property type="term" value="F:methyltransferase activity"/>
    <property type="evidence" value="ECO:0007669"/>
    <property type="project" value="UniProtKB-KW"/>
</dbReference>
<proteinExistence type="predicted"/>
<protein>
    <submittedName>
        <fullName evidence="2">Methyltransferase type 11</fullName>
    </submittedName>
</protein>
<reference evidence="2 3" key="1">
    <citation type="submission" date="2013-06" db="EMBL/GenBank/DDBJ databases">
        <title>The draft sequence of the Mycobacterium elephantis genome.</title>
        <authorList>
            <person name="Pettersson F.B."/>
            <person name="Das S."/>
            <person name="Dasgupta S."/>
            <person name="Bhattacharya A."/>
            <person name="Kirsebom L.A."/>
        </authorList>
    </citation>
    <scope>NUCLEOTIDE SEQUENCE [LARGE SCALE GENOMIC DNA]</scope>
    <source>
        <strain evidence="2 3">DSM 44368</strain>
    </source>
</reference>
<dbReference type="CDD" id="cd02440">
    <property type="entry name" value="AdoMet_MTases"/>
    <property type="match status" value="1"/>
</dbReference>
<organism evidence="2 3">
    <name type="scientific">Mycolicibacterium elephantis DSM 44368</name>
    <dbReference type="NCBI Taxonomy" id="1335622"/>
    <lineage>
        <taxon>Bacteria</taxon>
        <taxon>Bacillati</taxon>
        <taxon>Actinomycetota</taxon>
        <taxon>Actinomycetes</taxon>
        <taxon>Mycobacteriales</taxon>
        <taxon>Mycobacteriaceae</taxon>
        <taxon>Mycolicibacterium</taxon>
    </lineage>
</organism>
<dbReference type="Gene3D" id="3.40.50.150">
    <property type="entry name" value="Vaccinia Virus protein VP39"/>
    <property type="match status" value="1"/>
</dbReference>